<comment type="pathway">
    <text evidence="3 11">Porphyrin-containing compound metabolism; protoheme biosynthesis.</text>
</comment>
<dbReference type="Pfam" id="PF01593">
    <property type="entry name" value="Amino_oxidase"/>
    <property type="match status" value="1"/>
</dbReference>
<evidence type="ECO:0000256" key="6">
    <source>
        <dbReference type="ARBA" id="ARBA00019046"/>
    </source>
</evidence>
<evidence type="ECO:0000256" key="7">
    <source>
        <dbReference type="ARBA" id="ARBA00022630"/>
    </source>
</evidence>
<evidence type="ECO:0000256" key="2">
    <source>
        <dbReference type="ARBA" id="ARBA00001974"/>
    </source>
</evidence>
<dbReference type="NCBIfam" id="TIGR00562">
    <property type="entry name" value="proto_IX_ox"/>
    <property type="match status" value="1"/>
</dbReference>
<evidence type="ECO:0000256" key="3">
    <source>
        <dbReference type="ARBA" id="ARBA00004744"/>
    </source>
</evidence>
<sequence length="498" mass="53750">MTRGNGTGVLRAVVVGGGLTGLSGAYYLKKECERLGVPLRLTVVDAARSPGGKIDTLRKDGFVIERGPDSFLARKLPMWELAKNLGLEDELTGTNPEAKKTYILKGGQLHPMPPGLVLGIPTDWASFLKSGLVSEAGKLTASLDFVTPARPSAAEPGRPEADDESLGDFLTRRLGREVLEHIAEPLLAGIYAGDTFELSLQSTFPQFRQAELEHGSLIRGMAASLRAQAAPSPLPERLRGTMFLTFRRGLGSLVEALERELAGSLTTGVRVDAIGKARAEGDDKFTYALRLSNGETLEADAVLLAVPNGEIASLLSPHDSRVGELGRTPYVSVANVILGLKAEDAPRQLDGSGFVVSRAEGRFITAATWTSAKWLHTAPRDKLLIRSYVGRAGREEWQQMDDEEIVRRVRSDLREVMGLTAEPEFAYVTRLPQSMPQYRVGHLGLLRDVRESMARTLPGVWIAGAGLEGVGLPDCIRQGRDAAAQMAKRAAEALLASQ</sequence>
<dbReference type="Proteomes" id="UP001596528">
    <property type="component" value="Unassembled WGS sequence"/>
</dbReference>
<name>A0ABW2V330_9BACL</name>
<comment type="similarity">
    <text evidence="4 11">Belongs to the protoporphyrinogen/coproporphyrinogen oxidase family. Coproporphyrinogen III oxidase subfamily.</text>
</comment>
<evidence type="ECO:0000256" key="9">
    <source>
        <dbReference type="ARBA" id="ARBA00023002"/>
    </source>
</evidence>
<evidence type="ECO:0000256" key="5">
    <source>
        <dbReference type="ARBA" id="ARBA00012402"/>
    </source>
</evidence>
<keyword evidence="11" id="KW-0963">Cytoplasm</keyword>
<evidence type="ECO:0000313" key="13">
    <source>
        <dbReference type="EMBL" id="MFC7750556.1"/>
    </source>
</evidence>
<evidence type="ECO:0000256" key="1">
    <source>
        <dbReference type="ARBA" id="ARBA00001755"/>
    </source>
</evidence>
<dbReference type="PANTHER" id="PTHR42923:SF3">
    <property type="entry name" value="PROTOPORPHYRINOGEN OXIDASE"/>
    <property type="match status" value="1"/>
</dbReference>
<dbReference type="InterPro" id="IPR004572">
    <property type="entry name" value="Protoporphyrinogen_oxidase"/>
</dbReference>
<dbReference type="Gene3D" id="1.10.3110.10">
    <property type="entry name" value="protoporphyrinogen ix oxidase, domain 3"/>
    <property type="match status" value="1"/>
</dbReference>
<dbReference type="Gene3D" id="3.90.660.20">
    <property type="entry name" value="Protoporphyrinogen oxidase, mitochondrial, domain 2"/>
    <property type="match status" value="1"/>
</dbReference>
<dbReference type="PANTHER" id="PTHR42923">
    <property type="entry name" value="PROTOPORPHYRINOGEN OXIDASE"/>
    <property type="match status" value="1"/>
</dbReference>
<accession>A0ABW2V330</accession>
<dbReference type="Gene3D" id="3.50.50.60">
    <property type="entry name" value="FAD/NAD(P)-binding domain"/>
    <property type="match status" value="1"/>
</dbReference>
<evidence type="ECO:0000313" key="14">
    <source>
        <dbReference type="Proteomes" id="UP001596528"/>
    </source>
</evidence>
<feature type="domain" description="Amine oxidase" evidence="12">
    <location>
        <begin position="19"/>
        <end position="486"/>
    </location>
</feature>
<dbReference type="InterPro" id="IPR002937">
    <property type="entry name" value="Amino_oxidase"/>
</dbReference>
<keyword evidence="7 11" id="KW-0285">Flavoprotein</keyword>
<evidence type="ECO:0000256" key="8">
    <source>
        <dbReference type="ARBA" id="ARBA00022827"/>
    </source>
</evidence>
<comment type="caution">
    <text evidence="13">The sequence shown here is derived from an EMBL/GenBank/DDBJ whole genome shotgun (WGS) entry which is preliminary data.</text>
</comment>
<dbReference type="EC" id="1.3.3.15" evidence="5 11"/>
<comment type="cofactor">
    <cofactor evidence="2 11">
        <name>FAD</name>
        <dbReference type="ChEBI" id="CHEBI:57692"/>
    </cofactor>
</comment>
<keyword evidence="10 11" id="KW-0350">Heme biosynthesis</keyword>
<evidence type="ECO:0000259" key="12">
    <source>
        <dbReference type="Pfam" id="PF01593"/>
    </source>
</evidence>
<keyword evidence="8 11" id="KW-0274">FAD</keyword>
<comment type="subcellular location">
    <subcellularLocation>
        <location evidence="11">Cytoplasm</location>
    </subcellularLocation>
</comment>
<comment type="catalytic activity">
    <reaction evidence="1">
        <text>coproporphyrinogen III + 3 O2 = coproporphyrin III + 3 H2O2</text>
        <dbReference type="Rhea" id="RHEA:43436"/>
        <dbReference type="ChEBI" id="CHEBI:15379"/>
        <dbReference type="ChEBI" id="CHEBI:16240"/>
        <dbReference type="ChEBI" id="CHEBI:57309"/>
        <dbReference type="ChEBI" id="CHEBI:131725"/>
        <dbReference type="EC" id="1.3.3.15"/>
    </reaction>
    <physiologicalReaction direction="left-to-right" evidence="1">
        <dbReference type="Rhea" id="RHEA:43437"/>
    </physiologicalReaction>
</comment>
<dbReference type="RefSeq" id="WP_138790085.1">
    <property type="nucleotide sequence ID" value="NZ_JBHTGQ010000024.1"/>
</dbReference>
<dbReference type="SUPFAM" id="SSF51905">
    <property type="entry name" value="FAD/NAD(P)-binding domain"/>
    <property type="match status" value="1"/>
</dbReference>
<gene>
    <name evidence="13" type="primary">hemG</name>
    <name evidence="13" type="ORF">ACFQWB_11535</name>
</gene>
<proteinExistence type="inferred from homology"/>
<dbReference type="InterPro" id="IPR050464">
    <property type="entry name" value="Zeta_carotene_desat/Oxidored"/>
</dbReference>
<reference evidence="14" key="1">
    <citation type="journal article" date="2019" name="Int. J. Syst. Evol. Microbiol.">
        <title>The Global Catalogue of Microorganisms (GCM) 10K type strain sequencing project: providing services to taxonomists for standard genome sequencing and annotation.</title>
        <authorList>
            <consortium name="The Broad Institute Genomics Platform"/>
            <consortium name="The Broad Institute Genome Sequencing Center for Infectious Disease"/>
            <person name="Wu L."/>
            <person name="Ma J."/>
        </authorList>
    </citation>
    <scope>NUCLEOTIDE SEQUENCE [LARGE SCALE GENOMIC DNA]</scope>
    <source>
        <strain evidence="14">JCM 18657</strain>
    </source>
</reference>
<keyword evidence="14" id="KW-1185">Reference proteome</keyword>
<evidence type="ECO:0000256" key="10">
    <source>
        <dbReference type="ARBA" id="ARBA00023133"/>
    </source>
</evidence>
<dbReference type="InterPro" id="IPR036188">
    <property type="entry name" value="FAD/NAD-bd_sf"/>
</dbReference>
<evidence type="ECO:0000256" key="11">
    <source>
        <dbReference type="RuleBase" id="RU364052"/>
    </source>
</evidence>
<protein>
    <recommendedName>
        <fullName evidence="6 11">Coproporphyrinogen III oxidase</fullName>
        <ecNumber evidence="5 11">1.3.3.15</ecNumber>
    </recommendedName>
</protein>
<dbReference type="EMBL" id="JBHTGQ010000024">
    <property type="protein sequence ID" value="MFC7750556.1"/>
    <property type="molecule type" value="Genomic_DNA"/>
</dbReference>
<organism evidence="13 14">
    <name type="scientific">Paenibacillus thermoaerophilus</name>
    <dbReference type="NCBI Taxonomy" id="1215385"/>
    <lineage>
        <taxon>Bacteria</taxon>
        <taxon>Bacillati</taxon>
        <taxon>Bacillota</taxon>
        <taxon>Bacilli</taxon>
        <taxon>Bacillales</taxon>
        <taxon>Paenibacillaceae</taxon>
        <taxon>Paenibacillus</taxon>
    </lineage>
</organism>
<dbReference type="GO" id="GO:0004729">
    <property type="term" value="F:oxygen-dependent protoporphyrinogen oxidase activity"/>
    <property type="evidence" value="ECO:0007669"/>
    <property type="project" value="UniProtKB-EC"/>
</dbReference>
<dbReference type="SUPFAM" id="SSF54373">
    <property type="entry name" value="FAD-linked reductases, C-terminal domain"/>
    <property type="match status" value="1"/>
</dbReference>
<evidence type="ECO:0000256" key="4">
    <source>
        <dbReference type="ARBA" id="ARBA00008310"/>
    </source>
</evidence>
<keyword evidence="9 11" id="KW-0560">Oxidoreductase</keyword>
<comment type="function">
    <text evidence="11">Involved in coproporphyrin-dependent heme b biosynthesis. Catalyzes the oxidation of coproporphyrinogen III to coproporphyrin III.</text>
</comment>